<sequence length="146" mass="16347">MLTVPQFRWLMQVNIHDVLCRLEGSKAAITCVVWRILEMDSTWEVVGKFAGPKRGTAFWATNIGNKYVQVLITFITAAEGHGRATMAEGIMTLYREVGVDIPPILCQQRLLRDLISAKPVLLLARLLLGINIWLGSCYMLRISVGC</sequence>
<protein>
    <submittedName>
        <fullName evidence="1">Uncharacterized protein</fullName>
    </submittedName>
</protein>
<dbReference type="AlphaFoldDB" id="A0A9D4BF73"/>
<dbReference type="EMBL" id="JAIWYP010000017">
    <property type="protein sequence ID" value="KAH3693125.1"/>
    <property type="molecule type" value="Genomic_DNA"/>
</dbReference>
<evidence type="ECO:0000313" key="2">
    <source>
        <dbReference type="Proteomes" id="UP000828390"/>
    </source>
</evidence>
<reference evidence="1" key="2">
    <citation type="submission" date="2020-11" db="EMBL/GenBank/DDBJ databases">
        <authorList>
            <person name="McCartney M.A."/>
            <person name="Auch B."/>
            <person name="Kono T."/>
            <person name="Mallez S."/>
            <person name="Becker A."/>
            <person name="Gohl D.M."/>
            <person name="Silverstein K.A.T."/>
            <person name="Koren S."/>
            <person name="Bechman K.B."/>
            <person name="Herman A."/>
            <person name="Abrahante J.E."/>
            <person name="Garbe J."/>
        </authorList>
    </citation>
    <scope>NUCLEOTIDE SEQUENCE</scope>
    <source>
        <strain evidence="1">Duluth1</strain>
        <tissue evidence="1">Whole animal</tissue>
    </source>
</reference>
<reference evidence="1" key="1">
    <citation type="journal article" date="2019" name="bioRxiv">
        <title>The Genome of the Zebra Mussel, Dreissena polymorpha: A Resource for Invasive Species Research.</title>
        <authorList>
            <person name="McCartney M.A."/>
            <person name="Auch B."/>
            <person name="Kono T."/>
            <person name="Mallez S."/>
            <person name="Zhang Y."/>
            <person name="Obille A."/>
            <person name="Becker A."/>
            <person name="Abrahante J.E."/>
            <person name="Garbe J."/>
            <person name="Badalamenti J.P."/>
            <person name="Herman A."/>
            <person name="Mangelson H."/>
            <person name="Liachko I."/>
            <person name="Sullivan S."/>
            <person name="Sone E.D."/>
            <person name="Koren S."/>
            <person name="Silverstein K.A.T."/>
            <person name="Beckman K.B."/>
            <person name="Gohl D.M."/>
        </authorList>
    </citation>
    <scope>NUCLEOTIDE SEQUENCE</scope>
    <source>
        <strain evidence="1">Duluth1</strain>
        <tissue evidence="1">Whole animal</tissue>
    </source>
</reference>
<keyword evidence="2" id="KW-1185">Reference proteome</keyword>
<accession>A0A9D4BF73</accession>
<comment type="caution">
    <text evidence="1">The sequence shown here is derived from an EMBL/GenBank/DDBJ whole genome shotgun (WGS) entry which is preliminary data.</text>
</comment>
<evidence type="ECO:0000313" key="1">
    <source>
        <dbReference type="EMBL" id="KAH3693125.1"/>
    </source>
</evidence>
<name>A0A9D4BF73_DREPO</name>
<dbReference type="PANTHER" id="PTHR24401">
    <property type="entry name" value="SI:CH211-243P7.3-RELATED"/>
    <property type="match status" value="1"/>
</dbReference>
<dbReference type="Proteomes" id="UP000828390">
    <property type="component" value="Unassembled WGS sequence"/>
</dbReference>
<proteinExistence type="predicted"/>
<dbReference type="PANTHER" id="PTHR24401:SF29">
    <property type="entry name" value="SI:CH211-243P7.3-RELATED"/>
    <property type="match status" value="1"/>
</dbReference>
<gene>
    <name evidence="1" type="ORF">DPMN_192526</name>
</gene>
<organism evidence="1 2">
    <name type="scientific">Dreissena polymorpha</name>
    <name type="common">Zebra mussel</name>
    <name type="synonym">Mytilus polymorpha</name>
    <dbReference type="NCBI Taxonomy" id="45954"/>
    <lineage>
        <taxon>Eukaryota</taxon>
        <taxon>Metazoa</taxon>
        <taxon>Spiralia</taxon>
        <taxon>Lophotrochozoa</taxon>
        <taxon>Mollusca</taxon>
        <taxon>Bivalvia</taxon>
        <taxon>Autobranchia</taxon>
        <taxon>Heteroconchia</taxon>
        <taxon>Euheterodonta</taxon>
        <taxon>Imparidentia</taxon>
        <taxon>Neoheterodontei</taxon>
        <taxon>Myida</taxon>
        <taxon>Dreissenoidea</taxon>
        <taxon>Dreissenidae</taxon>
        <taxon>Dreissena</taxon>
    </lineage>
</organism>